<dbReference type="InterPro" id="IPR009528">
    <property type="entry name" value="Restrct_endonuc_II_BsuBI_C"/>
</dbReference>
<comment type="caution">
    <text evidence="2">The sequence shown here is derived from an EMBL/GenBank/DDBJ whole genome shotgun (WGS) entry which is preliminary data.</text>
</comment>
<accession>A0ABV4N531</accession>
<evidence type="ECO:0000313" key="2">
    <source>
        <dbReference type="EMBL" id="MEZ8724601.1"/>
    </source>
</evidence>
<dbReference type="Pfam" id="PF06616">
    <property type="entry name" value="BsuBI_PstI_RE"/>
    <property type="match status" value="1"/>
</dbReference>
<keyword evidence="2" id="KW-0378">Hydrolase</keyword>
<organism evidence="2 3">
    <name type="scientific">Vibrio pomeroyi</name>
    <dbReference type="NCBI Taxonomy" id="198832"/>
    <lineage>
        <taxon>Bacteria</taxon>
        <taxon>Pseudomonadati</taxon>
        <taxon>Pseudomonadota</taxon>
        <taxon>Gammaproteobacteria</taxon>
        <taxon>Vibrionales</taxon>
        <taxon>Vibrionaceae</taxon>
        <taxon>Vibrio</taxon>
    </lineage>
</organism>
<dbReference type="Gene3D" id="3.40.1350.80">
    <property type="match status" value="1"/>
</dbReference>
<keyword evidence="2" id="KW-0540">Nuclease</keyword>
<gene>
    <name evidence="2" type="ORF">AB6D66_26460</name>
</gene>
<dbReference type="EMBL" id="JBFSSG010000148">
    <property type="protein sequence ID" value="MEZ8724601.1"/>
    <property type="molecule type" value="Genomic_DNA"/>
</dbReference>
<feature type="domain" description="BsuBI/PstI restriction endonuclease" evidence="1">
    <location>
        <begin position="2"/>
        <end position="98"/>
    </location>
</feature>
<evidence type="ECO:0000259" key="1">
    <source>
        <dbReference type="Pfam" id="PF06616"/>
    </source>
</evidence>
<dbReference type="Proteomes" id="UP001570071">
    <property type="component" value="Unassembled WGS sequence"/>
</dbReference>
<name>A0ABV4N531_9VIBR</name>
<keyword evidence="2" id="KW-0255">Endonuclease</keyword>
<proteinExistence type="predicted"/>
<dbReference type="RefSeq" id="WP_372127001.1">
    <property type="nucleotide sequence ID" value="NZ_JBFSSG010000148.1"/>
</dbReference>
<sequence length="115" mass="13095">MFTALNIQTLDKGKLPDVMIYDHDKSWLFLVEAVASTGTISEKRHSQLEKLFSGCNVGIVYVTAFPTKSTLRKFITDIAWETEVWVTEVPEHMIHLNGDRFLGPTLKPLSLQNHH</sequence>
<dbReference type="InterPro" id="IPR041963">
    <property type="entry name" value="BsuBI/PstI_C_sf"/>
</dbReference>
<evidence type="ECO:0000313" key="3">
    <source>
        <dbReference type="Proteomes" id="UP001570071"/>
    </source>
</evidence>
<keyword evidence="3" id="KW-1185">Reference proteome</keyword>
<protein>
    <submittedName>
        <fullName evidence="2">BsuBI/PstI family type II restriction endonuclease</fullName>
    </submittedName>
</protein>
<dbReference type="GO" id="GO:0004519">
    <property type="term" value="F:endonuclease activity"/>
    <property type="evidence" value="ECO:0007669"/>
    <property type="project" value="UniProtKB-KW"/>
</dbReference>
<reference evidence="2 3" key="1">
    <citation type="journal article" date="2024" name="ISME J.">
        <title>Tailless and filamentous prophages are predominant in marine Vibrio.</title>
        <authorList>
            <person name="Steensen K."/>
            <person name="Seneca J."/>
            <person name="Bartlau N."/>
            <person name="Yu X.A."/>
            <person name="Hussain F.A."/>
            <person name="Polz M.F."/>
        </authorList>
    </citation>
    <scope>NUCLEOTIDE SEQUENCE [LARGE SCALE GENOMIC DNA]</scope>
    <source>
        <strain evidence="2 3">10N.239.312.F12</strain>
    </source>
</reference>